<name>A0ABM8WYG0_9BURK</name>
<evidence type="ECO:0000313" key="6">
    <source>
        <dbReference type="EMBL" id="CAG9172512.1"/>
    </source>
</evidence>
<dbReference type="Pfam" id="PF02146">
    <property type="entry name" value="SIR2"/>
    <property type="match status" value="1"/>
</dbReference>
<feature type="active site" description="Proton acceptor" evidence="4">
    <location>
        <position position="134"/>
    </location>
</feature>
<dbReference type="Proteomes" id="UP000727654">
    <property type="component" value="Unassembled WGS sequence"/>
</dbReference>
<accession>A0ABM8WYG0</accession>
<keyword evidence="4" id="KW-0862">Zinc</keyword>
<dbReference type="InterPro" id="IPR026590">
    <property type="entry name" value="Ssirtuin_cat_dom"/>
</dbReference>
<keyword evidence="2 6" id="KW-0808">Transferase</keyword>
<keyword evidence="3" id="KW-0520">NAD</keyword>
<feature type="domain" description="Deacetylase sirtuin-type" evidence="5">
    <location>
        <begin position="1"/>
        <end position="277"/>
    </location>
</feature>
<feature type="binding site" evidence="4">
    <location>
        <position position="142"/>
    </location>
    <ligand>
        <name>Zn(2+)</name>
        <dbReference type="ChEBI" id="CHEBI:29105"/>
    </ligand>
</feature>
<dbReference type="Gene3D" id="3.30.1600.10">
    <property type="entry name" value="SIR2/SIRT2 'Small Domain"/>
    <property type="match status" value="1"/>
</dbReference>
<dbReference type="InterPro" id="IPR003000">
    <property type="entry name" value="Sirtuin"/>
</dbReference>
<keyword evidence="7" id="KW-1185">Reference proteome</keyword>
<feature type="binding site" evidence="4">
    <location>
        <position position="177"/>
    </location>
    <ligand>
        <name>Zn(2+)</name>
        <dbReference type="ChEBI" id="CHEBI:29105"/>
    </ligand>
</feature>
<dbReference type="PANTHER" id="PTHR11085">
    <property type="entry name" value="NAD-DEPENDENT PROTEIN DEACYLASE SIRTUIN-5, MITOCHONDRIAL-RELATED"/>
    <property type="match status" value="1"/>
</dbReference>
<dbReference type="InterPro" id="IPR029035">
    <property type="entry name" value="DHS-like_NAD/FAD-binding_dom"/>
</dbReference>
<dbReference type="SUPFAM" id="SSF52467">
    <property type="entry name" value="DHS-like NAD/FAD-binding domain"/>
    <property type="match status" value="1"/>
</dbReference>
<evidence type="ECO:0000256" key="1">
    <source>
        <dbReference type="ARBA" id="ARBA00012928"/>
    </source>
</evidence>
<dbReference type="GO" id="GO:0034979">
    <property type="term" value="F:NAD-dependent protein lysine deacetylase activity"/>
    <property type="evidence" value="ECO:0007669"/>
    <property type="project" value="UniProtKB-EC"/>
</dbReference>
<dbReference type="Gene3D" id="3.40.50.1220">
    <property type="entry name" value="TPP-binding domain"/>
    <property type="match status" value="1"/>
</dbReference>
<dbReference type="EC" id="2.3.1.286" evidence="1"/>
<gene>
    <name evidence="6" type="primary">cobB_1</name>
    <name evidence="6" type="ORF">LMG23992_02255</name>
</gene>
<dbReference type="RefSeq" id="WP_224079869.1">
    <property type="nucleotide sequence ID" value="NZ_CAJZAI010000004.1"/>
</dbReference>
<feature type="binding site" evidence="4">
    <location>
        <position position="147"/>
    </location>
    <ligand>
        <name>Zn(2+)</name>
        <dbReference type="ChEBI" id="CHEBI:29105"/>
    </ligand>
</feature>
<sequence>MAVEDNELETAADWIRSAQAMIVTAGAGMGVDSGLPDFRGPEGFWSAYPALKTQGMCFYDIASPHHFEQDTARLAWGFYGHRLAMYRDVVPHAGFGILHKWASRMSQGAWVFTSNVDGHFQRGGFAAERVHECHGSIHRLQCARPCCEATWPADAFQPVVDADTCLLLNELPVCPACGGATRPNILMFDDPSWIDGPSAASWERLDAWRRAAKDVLVIEIGAGTDIPTVRRFGERVAGRFLRINPRQWRVRGGPRSLGIEGTALHVLRQIDRLVGGE</sequence>
<keyword evidence="6" id="KW-0012">Acyltransferase</keyword>
<dbReference type="EMBL" id="CAJZAI010000004">
    <property type="protein sequence ID" value="CAG9172512.1"/>
    <property type="molecule type" value="Genomic_DNA"/>
</dbReference>
<organism evidence="6 7">
    <name type="scientific">Cupriavidus laharis</name>
    <dbReference type="NCBI Taxonomy" id="151654"/>
    <lineage>
        <taxon>Bacteria</taxon>
        <taxon>Pseudomonadati</taxon>
        <taxon>Pseudomonadota</taxon>
        <taxon>Betaproteobacteria</taxon>
        <taxon>Burkholderiales</taxon>
        <taxon>Burkholderiaceae</taxon>
        <taxon>Cupriavidus</taxon>
    </lineage>
</organism>
<proteinExistence type="predicted"/>
<reference evidence="6 7" key="1">
    <citation type="submission" date="2021-08" db="EMBL/GenBank/DDBJ databases">
        <authorList>
            <person name="Peeters C."/>
        </authorList>
    </citation>
    <scope>NUCLEOTIDE SEQUENCE [LARGE SCALE GENOMIC DNA]</scope>
    <source>
        <strain evidence="6 7">LMG 23992</strain>
    </source>
</reference>
<dbReference type="InterPro" id="IPR050134">
    <property type="entry name" value="NAD-dep_sirtuin_deacylases"/>
</dbReference>
<evidence type="ECO:0000256" key="3">
    <source>
        <dbReference type="ARBA" id="ARBA00023027"/>
    </source>
</evidence>
<protein>
    <recommendedName>
        <fullName evidence="1">protein acetyllysine N-acetyltransferase</fullName>
        <ecNumber evidence="1">2.3.1.286</ecNumber>
    </recommendedName>
</protein>
<evidence type="ECO:0000313" key="7">
    <source>
        <dbReference type="Proteomes" id="UP000727654"/>
    </source>
</evidence>
<evidence type="ECO:0000256" key="2">
    <source>
        <dbReference type="ARBA" id="ARBA00022679"/>
    </source>
</evidence>
<dbReference type="InterPro" id="IPR026591">
    <property type="entry name" value="Sirtuin_cat_small_dom_sf"/>
</dbReference>
<comment type="caution">
    <text evidence="6">The sequence shown here is derived from an EMBL/GenBank/DDBJ whole genome shotgun (WGS) entry which is preliminary data.</text>
</comment>
<evidence type="ECO:0000256" key="4">
    <source>
        <dbReference type="PROSITE-ProRule" id="PRU00236"/>
    </source>
</evidence>
<dbReference type="PANTHER" id="PTHR11085:SF10">
    <property type="entry name" value="NAD-DEPENDENT PROTEIN DEACYLASE SIRTUIN-5, MITOCHONDRIAL-RELATED"/>
    <property type="match status" value="1"/>
</dbReference>
<evidence type="ECO:0000259" key="5">
    <source>
        <dbReference type="PROSITE" id="PS50305"/>
    </source>
</evidence>
<keyword evidence="4" id="KW-0479">Metal-binding</keyword>
<feature type="binding site" evidence="4">
    <location>
        <position position="174"/>
    </location>
    <ligand>
        <name>Zn(2+)</name>
        <dbReference type="ChEBI" id="CHEBI:29105"/>
    </ligand>
</feature>
<dbReference type="PROSITE" id="PS50305">
    <property type="entry name" value="SIRTUIN"/>
    <property type="match status" value="1"/>
</dbReference>